<gene>
    <name evidence="2" type="primary">Contig1396.g1530</name>
    <name evidence="2" type="ORF">STYLEM_725</name>
</gene>
<organism evidence="2 3">
    <name type="scientific">Stylonychia lemnae</name>
    <name type="common">Ciliate</name>
    <dbReference type="NCBI Taxonomy" id="5949"/>
    <lineage>
        <taxon>Eukaryota</taxon>
        <taxon>Sar</taxon>
        <taxon>Alveolata</taxon>
        <taxon>Ciliophora</taxon>
        <taxon>Intramacronucleata</taxon>
        <taxon>Spirotrichea</taxon>
        <taxon>Stichotrichia</taxon>
        <taxon>Sporadotrichida</taxon>
        <taxon>Oxytrichidae</taxon>
        <taxon>Stylonychinae</taxon>
        <taxon>Stylonychia</taxon>
    </lineage>
</organism>
<feature type="region of interest" description="Disordered" evidence="1">
    <location>
        <begin position="1"/>
        <end position="23"/>
    </location>
</feature>
<evidence type="ECO:0000313" key="2">
    <source>
        <dbReference type="EMBL" id="CDW71776.1"/>
    </source>
</evidence>
<dbReference type="Proteomes" id="UP000039865">
    <property type="component" value="Unassembled WGS sequence"/>
</dbReference>
<proteinExistence type="predicted"/>
<dbReference type="EMBL" id="CCKQ01000684">
    <property type="protein sequence ID" value="CDW71776.1"/>
    <property type="molecule type" value="Genomic_DNA"/>
</dbReference>
<feature type="region of interest" description="Disordered" evidence="1">
    <location>
        <begin position="174"/>
        <end position="197"/>
    </location>
</feature>
<reference evidence="2 3" key="1">
    <citation type="submission" date="2014-06" db="EMBL/GenBank/DDBJ databases">
        <authorList>
            <person name="Swart Estienne"/>
        </authorList>
    </citation>
    <scope>NUCLEOTIDE SEQUENCE [LARGE SCALE GENOMIC DNA]</scope>
    <source>
        <strain evidence="2 3">130c</strain>
    </source>
</reference>
<evidence type="ECO:0000256" key="1">
    <source>
        <dbReference type="SAM" id="MobiDB-lite"/>
    </source>
</evidence>
<sequence length="274" mass="31171">MDDNQINRIPRNQRQNTDQKLISEDSRYYDESNYNSQQLNKMIPSSQPNSGSKLQNLIGPAEKLQSTKLQSSFKNLHNTQNISKTKTNIKIIPKKNQIAASRDISPFKSVQVNTQNQTQNFQNNLILIKNQQPSPYQKQMVLNQQVPPSTMPNFQIKHRIQSAARAQTAQMFGGGLSANGSKSRRSQLPSGLLMTNQSKKRFTEGLTSINSKSQLGNYRETQNRAMRFNLDQDEQVIYQSFANILASFDESTRLELIESVLKDAQEIESQNEAM</sequence>
<evidence type="ECO:0000313" key="3">
    <source>
        <dbReference type="Proteomes" id="UP000039865"/>
    </source>
</evidence>
<accession>A0A077ZTI8</accession>
<dbReference type="AlphaFoldDB" id="A0A077ZTI8"/>
<dbReference type="InParanoid" id="A0A077ZTI8"/>
<feature type="compositionally biased region" description="Polar residues" evidence="1">
    <location>
        <begin position="1"/>
        <end position="20"/>
    </location>
</feature>
<feature type="compositionally biased region" description="Polar residues" evidence="1">
    <location>
        <begin position="178"/>
        <end position="197"/>
    </location>
</feature>
<dbReference type="OrthoDB" id="10670002at2759"/>
<keyword evidence="3" id="KW-1185">Reference proteome</keyword>
<name>A0A077ZTI8_STYLE</name>
<protein>
    <submittedName>
        <fullName evidence="2">Uncharacterized protein</fullName>
    </submittedName>
</protein>